<dbReference type="Proteomes" id="UP000035760">
    <property type="component" value="Unassembled WGS sequence"/>
</dbReference>
<dbReference type="OrthoDB" id="7068519at2"/>
<evidence type="ECO:0000313" key="2">
    <source>
        <dbReference type="EMBL" id="CDI04350.1"/>
    </source>
</evidence>
<protein>
    <submittedName>
        <fullName evidence="2">Uncharacterized protein</fullName>
    </submittedName>
</protein>
<organism evidence="2 3">
    <name type="scientific">Candidatus Competibacter denitrificans Run_A_D11</name>
    <dbReference type="NCBI Taxonomy" id="1400863"/>
    <lineage>
        <taxon>Bacteria</taxon>
        <taxon>Pseudomonadati</taxon>
        <taxon>Pseudomonadota</taxon>
        <taxon>Gammaproteobacteria</taxon>
        <taxon>Candidatus Competibacteraceae</taxon>
        <taxon>Candidatus Competibacter</taxon>
    </lineage>
</organism>
<dbReference type="RefSeq" id="WP_048676521.1">
    <property type="nucleotide sequence ID" value="NZ_CBTJ020000108.1"/>
</dbReference>
<dbReference type="AlphaFoldDB" id="W6MCU7"/>
<dbReference type="EMBL" id="CBTJ020000108">
    <property type="protein sequence ID" value="CDI04350.1"/>
    <property type="molecule type" value="Genomic_DNA"/>
</dbReference>
<gene>
    <name evidence="2" type="ORF">BN873_950033</name>
</gene>
<keyword evidence="3" id="KW-1185">Reference proteome</keyword>
<feature type="region of interest" description="Disordered" evidence="1">
    <location>
        <begin position="147"/>
        <end position="193"/>
    </location>
</feature>
<name>W6MCU7_9GAMM</name>
<accession>W6MCU7</accession>
<reference evidence="2" key="2">
    <citation type="submission" date="2014-03" db="EMBL/GenBank/DDBJ databases">
        <title>Candidatus Competibacter-lineage genomes retrieved from metagenomes reveal functional metabolic diversity.</title>
        <authorList>
            <person name="McIlroy S.J."/>
            <person name="Albertsen M."/>
            <person name="Andresen E.K."/>
            <person name="Saunders A.M."/>
            <person name="Kristiansen R."/>
            <person name="Stokholm-Bjerregaard M."/>
            <person name="Nielsen K.L."/>
            <person name="Nielsen P.H."/>
        </authorList>
    </citation>
    <scope>NUCLEOTIDE SEQUENCE</scope>
    <source>
        <strain evidence="2">Run_A_D11</strain>
    </source>
</reference>
<evidence type="ECO:0000313" key="3">
    <source>
        <dbReference type="Proteomes" id="UP000035760"/>
    </source>
</evidence>
<proteinExistence type="predicted"/>
<feature type="region of interest" description="Disordered" evidence="1">
    <location>
        <begin position="266"/>
        <end position="287"/>
    </location>
</feature>
<dbReference type="STRING" id="1400863.BN873_950033"/>
<evidence type="ECO:0000256" key="1">
    <source>
        <dbReference type="SAM" id="MobiDB-lite"/>
    </source>
</evidence>
<reference evidence="2" key="1">
    <citation type="submission" date="2013-07" db="EMBL/GenBank/DDBJ databases">
        <authorList>
            <person name="McIlroy S."/>
        </authorList>
    </citation>
    <scope>NUCLEOTIDE SEQUENCE [LARGE SCALE GENOMIC DNA]</scope>
    <source>
        <strain evidence="2">Run_A_D11</strain>
    </source>
</reference>
<sequence>MQKTRQWFTPEGDAVTYRTLATRLPDFLASYGPAQGYAVTTEFMDPLTLKPGLQALYSAAISAGHKPEAVGLPPLTAALTTTICRAVLQNTQGQVLATATAAKAIQAYKDLEILETAARQRLLAALGFGGEAFEDDEAQDWIDQQVASQSAAGDAPRGSIAVTPLLPEPRPEATPQASRTAPDSPVIAPLATDAAPPIPAVPAALEAAPVFRESSDVTRPDPAGLAATQDPALVALGRQIAHHARLRGLSPPAFSTREEARQILRDWLTPAPTGARPRLPQPHTGVG</sequence>
<comment type="caution">
    <text evidence="2">The sequence shown here is derived from an EMBL/GenBank/DDBJ whole genome shotgun (WGS) entry which is preliminary data.</text>
</comment>